<dbReference type="PANTHER" id="PTHR47505:SF1">
    <property type="entry name" value="DNA UTILIZATION PROTEIN YHGH"/>
    <property type="match status" value="1"/>
</dbReference>
<dbReference type="PANTHER" id="PTHR47505">
    <property type="entry name" value="DNA UTILIZATION PROTEIN YHGH"/>
    <property type="match status" value="1"/>
</dbReference>
<dbReference type="InterPro" id="IPR029057">
    <property type="entry name" value="PRTase-like"/>
</dbReference>
<accession>A0A4R6BIK3</accession>
<evidence type="ECO:0000313" key="3">
    <source>
        <dbReference type="Proteomes" id="UP000295328"/>
    </source>
</evidence>
<organism evidence="2 3">
    <name type="scientific">Macrococcus hajekii</name>
    <dbReference type="NCBI Taxonomy" id="198482"/>
    <lineage>
        <taxon>Bacteria</taxon>
        <taxon>Bacillati</taxon>
        <taxon>Bacillota</taxon>
        <taxon>Bacilli</taxon>
        <taxon>Bacillales</taxon>
        <taxon>Staphylococcaceae</taxon>
        <taxon>Macrococcus</taxon>
    </lineage>
</organism>
<protein>
    <submittedName>
        <fullName evidence="2">ComF family protein</fullName>
    </submittedName>
</protein>
<name>A0A4R6BIK3_9STAP</name>
<dbReference type="OrthoDB" id="9779910at2"/>
<dbReference type="InterPro" id="IPR051910">
    <property type="entry name" value="ComF/GntX_DNA_util-trans"/>
</dbReference>
<reference evidence="2 3" key="1">
    <citation type="submission" date="2019-01" db="EMBL/GenBank/DDBJ databases">
        <title>Draft genome sequences of the type strains of six Macrococcus species.</title>
        <authorList>
            <person name="Mazhar S."/>
            <person name="Altermann E."/>
            <person name="Hill C."/>
            <person name="Mcauliffe O."/>
        </authorList>
    </citation>
    <scope>NUCLEOTIDE SEQUENCE [LARGE SCALE GENOMIC DNA]</scope>
    <source>
        <strain evidence="2 3">CCM4809</strain>
    </source>
</reference>
<dbReference type="SUPFAM" id="SSF53271">
    <property type="entry name" value="PRTase-like"/>
    <property type="match status" value="1"/>
</dbReference>
<gene>
    <name evidence="2" type="ORF">ERX37_08220</name>
</gene>
<comment type="similarity">
    <text evidence="1">Belongs to the ComF/GntX family.</text>
</comment>
<dbReference type="InterPro" id="IPR000836">
    <property type="entry name" value="PRTase_dom"/>
</dbReference>
<dbReference type="RefSeq" id="WP_133430194.1">
    <property type="nucleotide sequence ID" value="NZ_BMCC01000001.1"/>
</dbReference>
<sequence>MAGMKCLICFQKISEAMYLSNYFSRPPIICAECEGSFEKLTGRRCPHCRRQLGEDEVTCTDCTYMHQHVQPLDRIHILYHYNHFMKELIHCYKGRGDIKLAEVFAYKLLQEKALLKKFDAIIPLPTSQDKLMTRGFSQIEKIMDISGLSYNQVLTMQPRPKQSELTRKERLQQSNPFEVISPVAGHILLIDDIYTTGLTVHRAAEVLRREKVVTIEVLAFARP</sequence>
<proteinExistence type="inferred from homology"/>
<dbReference type="Gene3D" id="3.40.50.2020">
    <property type="match status" value="1"/>
</dbReference>
<dbReference type="EMBL" id="SCWE01000003">
    <property type="protein sequence ID" value="TDM01473.1"/>
    <property type="molecule type" value="Genomic_DNA"/>
</dbReference>
<keyword evidence="3" id="KW-1185">Reference proteome</keyword>
<dbReference type="CDD" id="cd06223">
    <property type="entry name" value="PRTases_typeI"/>
    <property type="match status" value="1"/>
</dbReference>
<evidence type="ECO:0000256" key="1">
    <source>
        <dbReference type="ARBA" id="ARBA00008007"/>
    </source>
</evidence>
<dbReference type="AlphaFoldDB" id="A0A4R6BIK3"/>
<comment type="caution">
    <text evidence="2">The sequence shown here is derived from an EMBL/GenBank/DDBJ whole genome shotgun (WGS) entry which is preliminary data.</text>
</comment>
<dbReference type="Proteomes" id="UP000295328">
    <property type="component" value="Unassembled WGS sequence"/>
</dbReference>
<evidence type="ECO:0000313" key="2">
    <source>
        <dbReference type="EMBL" id="TDM01473.1"/>
    </source>
</evidence>